<evidence type="ECO:0000313" key="6">
    <source>
        <dbReference type="EMBL" id="MBK6973825.1"/>
    </source>
</evidence>
<feature type="repeat" description="ANK" evidence="3">
    <location>
        <begin position="58"/>
        <end position="90"/>
    </location>
</feature>
<feature type="repeat" description="ANK" evidence="3">
    <location>
        <begin position="91"/>
        <end position="119"/>
    </location>
</feature>
<protein>
    <submittedName>
        <fullName evidence="6">Ankyrin repeat domain-containing protein</fullName>
    </submittedName>
</protein>
<accession>A0A9D7HUL7</accession>
<comment type="caution">
    <text evidence="6">The sequence shown here is derived from an EMBL/GenBank/DDBJ whole genome shotgun (WGS) entry which is preliminary data.</text>
</comment>
<proteinExistence type="predicted"/>
<evidence type="ECO:0000256" key="3">
    <source>
        <dbReference type="PROSITE-ProRule" id="PRU00023"/>
    </source>
</evidence>
<evidence type="ECO:0000256" key="4">
    <source>
        <dbReference type="SAM" id="MobiDB-lite"/>
    </source>
</evidence>
<dbReference type="PROSITE" id="PS50297">
    <property type="entry name" value="ANK_REP_REGION"/>
    <property type="match status" value="3"/>
</dbReference>
<dbReference type="PANTHER" id="PTHR24126">
    <property type="entry name" value="ANKYRIN REPEAT, PH AND SEC7 DOMAIN CONTAINING PROTEIN SECG-RELATED"/>
    <property type="match status" value="1"/>
</dbReference>
<dbReference type="AlphaFoldDB" id="A0A9D7HUL7"/>
<dbReference type="PANTHER" id="PTHR24126:SF14">
    <property type="entry name" value="ANK_REP_REGION DOMAIN-CONTAINING PROTEIN"/>
    <property type="match status" value="1"/>
</dbReference>
<dbReference type="GO" id="GO:0061629">
    <property type="term" value="F:RNA polymerase II-specific DNA-binding transcription factor binding"/>
    <property type="evidence" value="ECO:0007669"/>
    <property type="project" value="TreeGrafter"/>
</dbReference>
<dbReference type="Pfam" id="PF12796">
    <property type="entry name" value="Ank_2"/>
    <property type="match status" value="1"/>
</dbReference>
<dbReference type="EMBL" id="JADJEV010000004">
    <property type="protein sequence ID" value="MBK6973825.1"/>
    <property type="molecule type" value="Genomic_DNA"/>
</dbReference>
<dbReference type="PROSITE" id="PS50088">
    <property type="entry name" value="ANK_REPEAT"/>
    <property type="match status" value="3"/>
</dbReference>
<keyword evidence="1" id="KW-0677">Repeat</keyword>
<feature type="signal peptide" evidence="5">
    <location>
        <begin position="1"/>
        <end position="23"/>
    </location>
</feature>
<dbReference type="Proteomes" id="UP000807785">
    <property type="component" value="Unassembled WGS sequence"/>
</dbReference>
<feature type="region of interest" description="Disordered" evidence="4">
    <location>
        <begin position="146"/>
        <end position="208"/>
    </location>
</feature>
<keyword evidence="5" id="KW-0732">Signal</keyword>
<organism evidence="6 7">
    <name type="scientific">Candidatus Methylophosphatis roskildensis</name>
    <dbReference type="NCBI Taxonomy" id="2899263"/>
    <lineage>
        <taxon>Bacteria</taxon>
        <taxon>Pseudomonadati</taxon>
        <taxon>Pseudomonadota</taxon>
        <taxon>Betaproteobacteria</taxon>
        <taxon>Nitrosomonadales</taxon>
        <taxon>Sterolibacteriaceae</taxon>
        <taxon>Candidatus Methylophosphatis</taxon>
    </lineage>
</organism>
<dbReference type="InterPro" id="IPR036770">
    <property type="entry name" value="Ankyrin_rpt-contain_sf"/>
</dbReference>
<evidence type="ECO:0000313" key="7">
    <source>
        <dbReference type="Proteomes" id="UP000807785"/>
    </source>
</evidence>
<gene>
    <name evidence="6" type="ORF">IPH26_13120</name>
</gene>
<feature type="repeat" description="ANK" evidence="3">
    <location>
        <begin position="121"/>
        <end position="153"/>
    </location>
</feature>
<evidence type="ECO:0000256" key="2">
    <source>
        <dbReference type="ARBA" id="ARBA00023043"/>
    </source>
</evidence>
<reference evidence="6" key="1">
    <citation type="submission" date="2020-10" db="EMBL/GenBank/DDBJ databases">
        <title>Connecting structure to function with the recovery of over 1000 high-quality activated sludge metagenome-assembled genomes encoding full-length rRNA genes using long-read sequencing.</title>
        <authorList>
            <person name="Singleton C.M."/>
            <person name="Petriglieri F."/>
            <person name="Kristensen J.M."/>
            <person name="Kirkegaard R.H."/>
            <person name="Michaelsen T.Y."/>
            <person name="Andersen M.H."/>
            <person name="Karst S.M."/>
            <person name="Dueholm M.S."/>
            <person name="Nielsen P.H."/>
            <person name="Albertsen M."/>
        </authorList>
    </citation>
    <scope>NUCLEOTIDE SEQUENCE</scope>
    <source>
        <strain evidence="6">Bjer_18-Q3-R1-45_BAT3C.347</strain>
    </source>
</reference>
<dbReference type="SUPFAM" id="SSF48403">
    <property type="entry name" value="Ankyrin repeat"/>
    <property type="match status" value="1"/>
</dbReference>
<feature type="chain" id="PRO_5038680085" evidence="5">
    <location>
        <begin position="24"/>
        <end position="239"/>
    </location>
</feature>
<sequence length="239" mass="26600">MRLIRSICFSLLTMLLLTAPARAETTLDDLLNAADIGSNAVVIDGVRRGMDVDSCDEAGLSLLMRAAREGNLDLVDFLLRNRANLRARTSWGDGAMSLAAQKGHTDVVRRLIQGGGEVNQPGWSAILYAAMEGHVDTVKLLLEKGANPDSRAPQPAHAADDRVAQRPYRYRARSARSQGRPQCEERPRRHRHQVGAGWPEHRHRRSAAGCRREVVRLSRSFAHLPAQSFAHWFKLSETR</sequence>
<evidence type="ECO:0000256" key="1">
    <source>
        <dbReference type="ARBA" id="ARBA00022737"/>
    </source>
</evidence>
<name>A0A9D7HUL7_9PROT</name>
<dbReference type="Gene3D" id="1.25.40.20">
    <property type="entry name" value="Ankyrin repeat-containing domain"/>
    <property type="match status" value="1"/>
</dbReference>
<evidence type="ECO:0000256" key="5">
    <source>
        <dbReference type="SAM" id="SignalP"/>
    </source>
</evidence>
<dbReference type="GO" id="GO:0006357">
    <property type="term" value="P:regulation of transcription by RNA polymerase II"/>
    <property type="evidence" value="ECO:0007669"/>
    <property type="project" value="TreeGrafter"/>
</dbReference>
<dbReference type="SMART" id="SM00248">
    <property type="entry name" value="ANK"/>
    <property type="match status" value="3"/>
</dbReference>
<keyword evidence="2 3" id="KW-0040">ANK repeat</keyword>
<dbReference type="InterPro" id="IPR002110">
    <property type="entry name" value="Ankyrin_rpt"/>
</dbReference>